<organism evidence="6 7">
    <name type="scientific">Maribellus comscasis</name>
    <dbReference type="NCBI Taxonomy" id="2681766"/>
    <lineage>
        <taxon>Bacteria</taxon>
        <taxon>Pseudomonadati</taxon>
        <taxon>Bacteroidota</taxon>
        <taxon>Bacteroidia</taxon>
        <taxon>Marinilabiliales</taxon>
        <taxon>Prolixibacteraceae</taxon>
        <taxon>Maribellus</taxon>
    </lineage>
</organism>
<gene>
    <name evidence="6" type="ORF">GM418_29580</name>
</gene>
<keyword evidence="2" id="KW-0812">Transmembrane</keyword>
<protein>
    <recommendedName>
        <fullName evidence="5">POTRA domain-containing protein</fullName>
    </recommendedName>
</protein>
<evidence type="ECO:0000259" key="5">
    <source>
        <dbReference type="Pfam" id="PF07244"/>
    </source>
</evidence>
<evidence type="ECO:0000256" key="2">
    <source>
        <dbReference type="ARBA" id="ARBA00022692"/>
    </source>
</evidence>
<evidence type="ECO:0000256" key="4">
    <source>
        <dbReference type="ARBA" id="ARBA00023136"/>
    </source>
</evidence>
<comment type="subcellular location">
    <subcellularLocation>
        <location evidence="1">Membrane</location>
        <topology evidence="1">Single-pass membrane protein</topology>
    </subcellularLocation>
</comment>
<name>A0A6I6JYN2_9BACT</name>
<dbReference type="KEGG" id="mcos:GM418_29580"/>
<keyword evidence="4" id="KW-0472">Membrane</keyword>
<feature type="domain" description="POTRA" evidence="5">
    <location>
        <begin position="28"/>
        <end position="119"/>
    </location>
</feature>
<dbReference type="Pfam" id="PF07244">
    <property type="entry name" value="POTRA"/>
    <property type="match status" value="1"/>
</dbReference>
<sequence>MIRNTVYIFLIVLGLQMVSLEVQAQENYEIRNVSFKGNKSLEKSFLIEKMAIDEVSLLQKFLTTDEPTLYSHDLIEMDLQRLKRTYQAEGFVDVKVKPDSLKTNDKKKTVKLNFIIEKGEPYNVDTVILSLNDANSAIKIDSLWTTAEALSLEASGNYNLQGSSDVQLSAAFDSIQAFSAYIPLDSVYGGGIVKAHLWGTQDSLLMTANVELKNSGFSGLLAQKLVVNGKGQFVPGDTTFSAQAEVEKFRASEFELDSISAMANYFTDSVSVKARVSGDQLHTEVNSQIALSDTLKIELSEWTLDYKNQHLELVPSPAVFELDSLNYRVSNLKMASANNDSAQYLRADGVISRYGNEDFTLEIANVDIGGILESVGIKTDVSGKINTNATIQGTTASPDISGNLSVDDALFYGYQFSDLGRKFSVKDSRFNFEGKITPLDSGTFNLDANIPVTARFDSLSFGVNPKDTVNAELLINRFSLAAIQFLQKGDQVKGFLDGKINVGGTLETPKPTGNLKLKNASVVIPEYGIDNNDIIFDLNFTEDAARFDSFYIRTHDGDLKASGTVDFSSAFYRGDISESEIAIHFNKFNPFDHRQFKREGRESGFRRKTKSA</sequence>
<dbReference type="PANTHER" id="PTHR36985:SF1">
    <property type="entry name" value="TRANSLOCATION AND ASSEMBLY MODULE SUBUNIT TAMB"/>
    <property type="match status" value="1"/>
</dbReference>
<dbReference type="Gene3D" id="3.10.20.310">
    <property type="entry name" value="membrane protein fhac"/>
    <property type="match status" value="1"/>
</dbReference>
<dbReference type="PANTHER" id="PTHR36985">
    <property type="entry name" value="TRANSLOCATION AND ASSEMBLY MODULE SUBUNIT TAMB"/>
    <property type="match status" value="1"/>
</dbReference>
<evidence type="ECO:0000313" key="6">
    <source>
        <dbReference type="EMBL" id="QGY47671.1"/>
    </source>
</evidence>
<keyword evidence="3" id="KW-1133">Transmembrane helix</keyword>
<proteinExistence type="predicted"/>
<dbReference type="AlphaFoldDB" id="A0A6I6JYN2"/>
<evidence type="ECO:0000313" key="7">
    <source>
        <dbReference type="Proteomes" id="UP000428260"/>
    </source>
</evidence>
<dbReference type="Proteomes" id="UP000428260">
    <property type="component" value="Chromosome"/>
</dbReference>
<dbReference type="EMBL" id="CP046401">
    <property type="protein sequence ID" value="QGY47671.1"/>
    <property type="molecule type" value="Genomic_DNA"/>
</dbReference>
<accession>A0A6I6JYN2</accession>
<evidence type="ECO:0000256" key="3">
    <source>
        <dbReference type="ARBA" id="ARBA00022989"/>
    </source>
</evidence>
<dbReference type="GO" id="GO:0019867">
    <property type="term" value="C:outer membrane"/>
    <property type="evidence" value="ECO:0007669"/>
    <property type="project" value="InterPro"/>
</dbReference>
<keyword evidence="7" id="KW-1185">Reference proteome</keyword>
<dbReference type="InterPro" id="IPR010827">
    <property type="entry name" value="BamA/TamA_POTRA"/>
</dbReference>
<dbReference type="RefSeq" id="WP_158871772.1">
    <property type="nucleotide sequence ID" value="NZ_CP046401.1"/>
</dbReference>
<reference evidence="6 7" key="1">
    <citation type="submission" date="2019-11" db="EMBL/GenBank/DDBJ databases">
        <authorList>
            <person name="Zheng R.K."/>
            <person name="Sun C.M."/>
        </authorList>
    </citation>
    <scope>NUCLEOTIDE SEQUENCE [LARGE SCALE GENOMIC DNA]</scope>
    <source>
        <strain evidence="6 7">WC007</strain>
    </source>
</reference>
<evidence type="ECO:0000256" key="1">
    <source>
        <dbReference type="ARBA" id="ARBA00004167"/>
    </source>
</evidence>